<evidence type="ECO:0000256" key="1">
    <source>
        <dbReference type="SAM" id="MobiDB-lite"/>
    </source>
</evidence>
<dbReference type="Gene3D" id="2.30.29.30">
    <property type="entry name" value="Pleckstrin-homology domain (PH domain)/Phosphotyrosine-binding domain (PTB)"/>
    <property type="match status" value="1"/>
</dbReference>
<dbReference type="Proteomes" id="UP000700596">
    <property type="component" value="Unassembled WGS sequence"/>
</dbReference>
<feature type="compositionally biased region" description="Low complexity" evidence="1">
    <location>
        <begin position="413"/>
        <end position="423"/>
    </location>
</feature>
<feature type="domain" description="PH" evidence="2">
    <location>
        <begin position="703"/>
        <end position="828"/>
    </location>
</feature>
<evidence type="ECO:0000313" key="4">
    <source>
        <dbReference type="Proteomes" id="UP000700596"/>
    </source>
</evidence>
<name>A0A9P9DPE4_9PLEO</name>
<feature type="compositionally biased region" description="Basic and acidic residues" evidence="1">
    <location>
        <begin position="41"/>
        <end position="58"/>
    </location>
</feature>
<feature type="compositionally biased region" description="Polar residues" evidence="1">
    <location>
        <begin position="452"/>
        <end position="462"/>
    </location>
</feature>
<proteinExistence type="predicted"/>
<accession>A0A9P9DPE4</accession>
<comment type="caution">
    <text evidence="3">The sequence shown here is derived from an EMBL/GenBank/DDBJ whole genome shotgun (WGS) entry which is preliminary data.</text>
</comment>
<dbReference type="Gene3D" id="1.20.900.10">
    <property type="entry name" value="Dbl homology (DH) domain"/>
    <property type="match status" value="1"/>
</dbReference>
<feature type="region of interest" description="Disordered" evidence="1">
    <location>
        <begin position="393"/>
        <end position="462"/>
    </location>
</feature>
<feature type="compositionally biased region" description="Low complexity" evidence="1">
    <location>
        <begin position="102"/>
        <end position="117"/>
    </location>
</feature>
<dbReference type="InterPro" id="IPR035899">
    <property type="entry name" value="DBL_dom_sf"/>
</dbReference>
<evidence type="ECO:0000313" key="3">
    <source>
        <dbReference type="EMBL" id="KAH7122662.1"/>
    </source>
</evidence>
<dbReference type="SUPFAM" id="SSF50729">
    <property type="entry name" value="PH domain-like"/>
    <property type="match status" value="1"/>
</dbReference>
<protein>
    <recommendedName>
        <fullName evidence="2">PH domain-containing protein</fullName>
    </recommendedName>
</protein>
<evidence type="ECO:0000259" key="2">
    <source>
        <dbReference type="PROSITE" id="PS50003"/>
    </source>
</evidence>
<dbReference type="OrthoDB" id="5365701at2759"/>
<dbReference type="InterPro" id="IPR001849">
    <property type="entry name" value="PH_domain"/>
</dbReference>
<dbReference type="PROSITE" id="PS50003">
    <property type="entry name" value="PH_DOMAIN"/>
    <property type="match status" value="1"/>
</dbReference>
<feature type="region of interest" description="Disordered" evidence="1">
    <location>
        <begin position="72"/>
        <end position="143"/>
    </location>
</feature>
<dbReference type="SMART" id="SM00233">
    <property type="entry name" value="PH"/>
    <property type="match status" value="1"/>
</dbReference>
<dbReference type="PANTHER" id="PTHR46572:SF1">
    <property type="entry name" value="RHO1 GUANINE NUCLEOTIDE EXCHANGE FACTOR TUS1"/>
    <property type="match status" value="1"/>
</dbReference>
<dbReference type="EMBL" id="JAGMWT010000009">
    <property type="protein sequence ID" value="KAH7122662.1"/>
    <property type="molecule type" value="Genomic_DNA"/>
</dbReference>
<sequence length="831" mass="91940">MTASDALRGSSQAERPAGQASSEKELVPEQKANNLDPGLQSEDKSKEPDSPNARHNDMLDTLDAFVLPFMLPTSSVSPQPRHPAPETVSPRTELPAELPPSASTTELPTALPAPTITQDQDQTSLPPPSVLPSSYGTNATSQGLIPASSPIPFDQGLCMVPNGSNMLPEVIPQQKVGPPLAAEGLQPVYTTFDRAPEPIVPNAAPVILGPRPTVHDIDAASVTSISQPKRPSITAEWSKASSGLMTATSKTYLATKIATKMAIQESSHMVTKPVKTSTDYMNKTLKDSTALVDKVIGGSATGLKRMLTFPTKDSKSSNEWKNIEPMQGARDIKGEDTNNHLDNFQGVGVVYSTQQSQATSTTIETRVSEKAPRIDEPSYFQNATDESFTRAFSNLPNSPNTEDVAPPSYDFVTPSSTASTPSTISKLSYAPFSPDDINPRGKVQRKPLPPTHSASFDSLNTPLNPRRSMISSTVVDGEMHDIWTSLVAEEENFVDRLAKFKRVFYDAIVEQWPELEKDLGAVAMGGQFIALHNEHLLSPMRVQVPKTESFTCDPAIFDGWIAHAYKLYREYSQRFPQSERSLRHTASGDDRFSSLIASLGLSIIWFGKSWEQYLRLPLIQLSIYVDTLEKLVLRAQILDETAGTKDAAPLQRTLQSVQTLRDDCVRLADEAQRQEEIQDLHRRIRAVESAFVSNINLSDPNRRIIFEGALAFKANGHGAWQPIYAILLDNYIVWGKDKPPALWKAQTLDKKTNNMWVYEVPIYAPHLEYTIPKDKNEKSGFMDDIPRGQKLFPMTVKDKHSSFKPHSFAAFSVYERQDWVRHFDQVKEGSP</sequence>
<dbReference type="AlphaFoldDB" id="A0A9P9DPE4"/>
<dbReference type="InterPro" id="IPR011993">
    <property type="entry name" value="PH-like_dom_sf"/>
</dbReference>
<gene>
    <name evidence="3" type="ORF">B0J11DRAFT_581355</name>
</gene>
<feature type="region of interest" description="Disordered" evidence="1">
    <location>
        <begin position="1"/>
        <end position="59"/>
    </location>
</feature>
<organism evidence="3 4">
    <name type="scientific">Dendryphion nanum</name>
    <dbReference type="NCBI Taxonomy" id="256645"/>
    <lineage>
        <taxon>Eukaryota</taxon>
        <taxon>Fungi</taxon>
        <taxon>Dikarya</taxon>
        <taxon>Ascomycota</taxon>
        <taxon>Pezizomycotina</taxon>
        <taxon>Dothideomycetes</taxon>
        <taxon>Pleosporomycetidae</taxon>
        <taxon>Pleosporales</taxon>
        <taxon>Torulaceae</taxon>
        <taxon>Dendryphion</taxon>
    </lineage>
</organism>
<dbReference type="PANTHER" id="PTHR46572">
    <property type="entry name" value="RHO1 GDP-GTP EXCHANGE PROTEIN 1-RELATED"/>
    <property type="match status" value="1"/>
</dbReference>
<feature type="compositionally biased region" description="Polar residues" evidence="1">
    <location>
        <begin position="1"/>
        <end position="13"/>
    </location>
</feature>
<keyword evidence="4" id="KW-1185">Reference proteome</keyword>
<dbReference type="SUPFAM" id="SSF48065">
    <property type="entry name" value="DBL homology domain (DH-domain)"/>
    <property type="match status" value="1"/>
</dbReference>
<reference evidence="3" key="1">
    <citation type="journal article" date="2021" name="Nat. Commun.">
        <title>Genetic determinants of endophytism in the Arabidopsis root mycobiome.</title>
        <authorList>
            <person name="Mesny F."/>
            <person name="Miyauchi S."/>
            <person name="Thiergart T."/>
            <person name="Pickel B."/>
            <person name="Atanasova L."/>
            <person name="Karlsson M."/>
            <person name="Huettel B."/>
            <person name="Barry K.W."/>
            <person name="Haridas S."/>
            <person name="Chen C."/>
            <person name="Bauer D."/>
            <person name="Andreopoulos W."/>
            <person name="Pangilinan J."/>
            <person name="LaButti K."/>
            <person name="Riley R."/>
            <person name="Lipzen A."/>
            <person name="Clum A."/>
            <person name="Drula E."/>
            <person name="Henrissat B."/>
            <person name="Kohler A."/>
            <person name="Grigoriev I.V."/>
            <person name="Martin F.M."/>
            <person name="Hacquard S."/>
        </authorList>
    </citation>
    <scope>NUCLEOTIDE SEQUENCE</scope>
    <source>
        <strain evidence="3">MPI-CAGE-CH-0243</strain>
    </source>
</reference>
<dbReference type="InterPro" id="IPR052233">
    <property type="entry name" value="Rho-type_GEFs"/>
</dbReference>